<reference evidence="2 3" key="1">
    <citation type="submission" date="2023-08" db="EMBL/GenBank/DDBJ databases">
        <title>New molecular markers tilS and rpoB for phylogenetic and monitoring studies of the genus Thiothrix biodiversity.</title>
        <authorList>
            <person name="Ravin N.V."/>
            <person name="Smolyakov D."/>
            <person name="Markov N.D."/>
            <person name="Beletsky A.V."/>
            <person name="Mardanov A.V."/>
            <person name="Rudenko T.S."/>
            <person name="Grabovich M.Y."/>
        </authorList>
    </citation>
    <scope>NUCLEOTIDE SEQUENCE</scope>
    <source>
        <strain evidence="2">DNT52</strain>
        <strain evidence="1 3">H33</strain>
    </source>
</reference>
<organism evidence="2">
    <name type="scientific">Thiothrix subterranea</name>
    <dbReference type="NCBI Taxonomy" id="2735563"/>
    <lineage>
        <taxon>Bacteria</taxon>
        <taxon>Pseudomonadati</taxon>
        <taxon>Pseudomonadota</taxon>
        <taxon>Gammaproteobacteria</taxon>
        <taxon>Thiotrichales</taxon>
        <taxon>Thiotrichaceae</taxon>
        <taxon>Thiothrix</taxon>
    </lineage>
</organism>
<accession>A0AA51R2D4</accession>
<dbReference type="AlphaFoldDB" id="A0AA51R2D4"/>
<evidence type="ECO:0000313" key="1">
    <source>
        <dbReference type="EMBL" id="MDQ5770728.1"/>
    </source>
</evidence>
<sequence>MNLAHTKSLELMNEFFSNLSVDDFLADYLEVEDFEGVTVDEFIAYSKAVAVLPVAKSDLAH</sequence>
<protein>
    <submittedName>
        <fullName evidence="2">Uncharacterized protein</fullName>
    </submittedName>
</protein>
<dbReference type="Proteomes" id="UP001229862">
    <property type="component" value="Chromosome"/>
</dbReference>
<dbReference type="EMBL" id="JAVFKN010000037">
    <property type="protein sequence ID" value="MDQ5770728.1"/>
    <property type="molecule type" value="Genomic_DNA"/>
</dbReference>
<dbReference type="Proteomes" id="UP001223336">
    <property type="component" value="Unassembled WGS sequence"/>
</dbReference>
<dbReference type="RefSeq" id="WP_308136400.1">
    <property type="nucleotide sequence ID" value="NZ_CP133197.1"/>
</dbReference>
<gene>
    <name evidence="1" type="ORF">RCC75_19525</name>
    <name evidence="2" type="ORF">RCG00_04950</name>
</gene>
<evidence type="ECO:0000313" key="2">
    <source>
        <dbReference type="EMBL" id="WML87714.1"/>
    </source>
</evidence>
<dbReference type="EMBL" id="CP133217">
    <property type="protein sequence ID" value="WML87714.1"/>
    <property type="molecule type" value="Genomic_DNA"/>
</dbReference>
<keyword evidence="3" id="KW-1185">Reference proteome</keyword>
<evidence type="ECO:0000313" key="3">
    <source>
        <dbReference type="Proteomes" id="UP001223336"/>
    </source>
</evidence>
<name>A0AA51R2D4_9GAMM</name>
<proteinExistence type="predicted"/>